<sequence length="70" mass="7455">MNQALPASRLVADTTNSAAKDVPGADAAQSRNAARSRMRECGHQWSSMKKNGAASGMTWKDFSQGCLAKQ</sequence>
<accession>A0AA41YUU2</accession>
<evidence type="ECO:0000313" key="2">
    <source>
        <dbReference type="EMBL" id="MCW6507616.1"/>
    </source>
</evidence>
<dbReference type="EMBL" id="JAMOIM010000003">
    <property type="protein sequence ID" value="MCW6507616.1"/>
    <property type="molecule type" value="Genomic_DNA"/>
</dbReference>
<keyword evidence="3" id="KW-1185">Reference proteome</keyword>
<feature type="region of interest" description="Disordered" evidence="1">
    <location>
        <begin position="1"/>
        <end position="56"/>
    </location>
</feature>
<dbReference type="Proteomes" id="UP001165667">
    <property type="component" value="Unassembled WGS sequence"/>
</dbReference>
<evidence type="ECO:0000256" key="1">
    <source>
        <dbReference type="SAM" id="MobiDB-lite"/>
    </source>
</evidence>
<evidence type="ECO:0000313" key="3">
    <source>
        <dbReference type="Proteomes" id="UP001165667"/>
    </source>
</evidence>
<comment type="caution">
    <text evidence="2">The sequence shown here is derived from an EMBL/GenBank/DDBJ whole genome shotgun (WGS) entry which is preliminary data.</text>
</comment>
<reference evidence="2" key="1">
    <citation type="submission" date="2022-05" db="EMBL/GenBank/DDBJ databases">
        <authorList>
            <person name="Pankratov T."/>
        </authorList>
    </citation>
    <scope>NUCLEOTIDE SEQUENCE</scope>
    <source>
        <strain evidence="2">BP6-180914</strain>
    </source>
</reference>
<protein>
    <submittedName>
        <fullName evidence="2">Uncharacterized protein</fullName>
    </submittedName>
</protein>
<organism evidence="2 3">
    <name type="scientific">Lichenifustis flavocetrariae</name>
    <dbReference type="NCBI Taxonomy" id="2949735"/>
    <lineage>
        <taxon>Bacteria</taxon>
        <taxon>Pseudomonadati</taxon>
        <taxon>Pseudomonadota</taxon>
        <taxon>Alphaproteobacteria</taxon>
        <taxon>Hyphomicrobiales</taxon>
        <taxon>Lichenihabitantaceae</taxon>
        <taxon>Lichenifustis</taxon>
    </lineage>
</organism>
<dbReference type="AlphaFoldDB" id="A0AA41YUU2"/>
<gene>
    <name evidence="2" type="ORF">M8523_06225</name>
</gene>
<name>A0AA41YUU2_9HYPH</name>
<proteinExistence type="predicted"/>